<proteinExistence type="predicted"/>
<protein>
    <submittedName>
        <fullName evidence="2">Uncharacterized protein</fullName>
    </submittedName>
</protein>
<feature type="region of interest" description="Disordered" evidence="1">
    <location>
        <begin position="1"/>
        <end position="27"/>
    </location>
</feature>
<evidence type="ECO:0000256" key="1">
    <source>
        <dbReference type="SAM" id="MobiDB-lite"/>
    </source>
</evidence>
<gene>
    <name evidence="2" type="ORF">C5C04_14505</name>
    <name evidence="3" type="ORF">C5C40_14725</name>
</gene>
<keyword evidence="5" id="KW-1185">Reference proteome</keyword>
<accession>A0ABD6W4Q4</accession>
<dbReference type="EMBL" id="PSUL01000065">
    <property type="protein sequence ID" value="PPF09636.1"/>
    <property type="molecule type" value="Genomic_DNA"/>
</dbReference>
<sequence length="81" mass="8332">MGREMTRGNNGEGLDARGDSDASGSRKGHGITLVGLAVAAVGLLIVQGGRAVTWFDFATTAVIGVLALVLLLTGLRLLRAR</sequence>
<reference evidence="4 5" key="1">
    <citation type="submission" date="2018-02" db="EMBL/GenBank/DDBJ databases">
        <title>Bacteriophage NCPPB3778 and a type I-E CRISPR drive the evolution of the US Biological Select Agent, Rathayibacter toxicus.</title>
        <authorList>
            <person name="Davis E.W.II."/>
            <person name="Tabima J.F."/>
            <person name="Weisberg A.J."/>
            <person name="Lopes L.D."/>
            <person name="Wiseman M.S."/>
            <person name="Wiseman M.S."/>
            <person name="Pupko T."/>
            <person name="Belcher M.S."/>
            <person name="Sechler A.J."/>
            <person name="Tancos M.A."/>
            <person name="Schroeder B.K."/>
            <person name="Murray T.D."/>
            <person name="Luster D.G."/>
            <person name="Schneider W.L."/>
            <person name="Rogers E."/>
            <person name="Andreote F.D."/>
            <person name="Grunwald N.J."/>
            <person name="Putnam M.L."/>
            <person name="Chang J.H."/>
        </authorList>
    </citation>
    <scope>NUCLEOTIDE SEQUENCE [LARGE SCALE GENOMIC DNA]</scope>
    <source>
        <strain evidence="3 5">AY1D6</strain>
        <strain evidence="2 4">AY1I9</strain>
    </source>
</reference>
<dbReference type="EMBL" id="PSVT01000053">
    <property type="protein sequence ID" value="PPH72259.1"/>
    <property type="molecule type" value="Genomic_DNA"/>
</dbReference>
<dbReference type="Proteomes" id="UP000239698">
    <property type="component" value="Unassembled WGS sequence"/>
</dbReference>
<comment type="caution">
    <text evidence="2">The sequence shown here is derived from an EMBL/GenBank/DDBJ whole genome shotgun (WGS) entry which is preliminary data.</text>
</comment>
<name>A0ABD6W4Q4_RATRA</name>
<dbReference type="Proteomes" id="UP000237881">
    <property type="component" value="Unassembled WGS sequence"/>
</dbReference>
<evidence type="ECO:0000313" key="5">
    <source>
        <dbReference type="Proteomes" id="UP000239698"/>
    </source>
</evidence>
<evidence type="ECO:0000313" key="3">
    <source>
        <dbReference type="EMBL" id="PPH72259.1"/>
    </source>
</evidence>
<dbReference type="AlphaFoldDB" id="A0ABD6W4Q4"/>
<evidence type="ECO:0000313" key="4">
    <source>
        <dbReference type="Proteomes" id="UP000237881"/>
    </source>
</evidence>
<evidence type="ECO:0000313" key="2">
    <source>
        <dbReference type="EMBL" id="PPF09636.1"/>
    </source>
</evidence>
<organism evidence="2 4">
    <name type="scientific">Rathayibacter rathayi</name>
    <name type="common">Corynebacterium rathayi</name>
    <dbReference type="NCBI Taxonomy" id="33887"/>
    <lineage>
        <taxon>Bacteria</taxon>
        <taxon>Bacillati</taxon>
        <taxon>Actinomycetota</taxon>
        <taxon>Actinomycetes</taxon>
        <taxon>Micrococcales</taxon>
        <taxon>Microbacteriaceae</taxon>
        <taxon>Rathayibacter</taxon>
    </lineage>
</organism>
<dbReference type="KEGG" id="rry:C1O28_11050"/>